<organism evidence="4 5">
    <name type="scientific">Mucilaginibacter ginsenosidivorax</name>
    <dbReference type="NCBI Taxonomy" id="862126"/>
    <lineage>
        <taxon>Bacteria</taxon>
        <taxon>Pseudomonadati</taxon>
        <taxon>Bacteroidota</taxon>
        <taxon>Sphingobacteriia</taxon>
        <taxon>Sphingobacteriales</taxon>
        <taxon>Sphingobacteriaceae</taxon>
        <taxon>Mucilaginibacter</taxon>
    </lineage>
</organism>
<comment type="subcellular location">
    <subcellularLocation>
        <location evidence="1">Membrane</location>
    </subcellularLocation>
</comment>
<feature type="domain" description="Bacterial surface antigen (D15)" evidence="3">
    <location>
        <begin position="88"/>
        <end position="377"/>
    </location>
</feature>
<gene>
    <name evidence="4" type="ORF">FSB76_08990</name>
</gene>
<dbReference type="Pfam" id="PF01103">
    <property type="entry name" value="Omp85"/>
    <property type="match status" value="1"/>
</dbReference>
<dbReference type="Gene3D" id="2.40.160.50">
    <property type="entry name" value="membrane protein fhac: a member of the omp85/tpsb transporter family"/>
    <property type="match status" value="1"/>
</dbReference>
<dbReference type="EMBL" id="CP042437">
    <property type="protein sequence ID" value="QEC76073.1"/>
    <property type="molecule type" value="Genomic_DNA"/>
</dbReference>
<evidence type="ECO:0000313" key="5">
    <source>
        <dbReference type="Proteomes" id="UP000321362"/>
    </source>
</evidence>
<sequence>MKTFFTSLLLIFFLQTAFSQSHILPKFLRKMFLNKDTSKKSSFVILPAISSAPETGLEVGGAGLYSFYTDSVKSDTRVSSIFGYATVATKGQTRFSINSSYWTPGNSYHFTVGISYVDFPFSFYGIGNDTRSADITKIDQKRLKLYLGAEKKITDELYVGFVSGAQRFHIPQTDYRTIFYSDPRVQNHGGGSNIYIGPSVTFDTRNNNTYTTKGAIITSYFEVIRGYGKTDYSGGFLNVEYSQFFALSKKFVLGVDIQEQSLTGSRSPFYLLPALGNDEMMRGYYNGRYRDRNMLAGQTELRYRLSQRWGLVGFVGTGEVFNKSFSWAELKPNYGGGVRYFFDIEKGLSIRADYGIGQKNPGESRQSGFYLALGQAF</sequence>
<dbReference type="KEGG" id="mgk:FSB76_08990"/>
<accession>A0A5B8VXL5</accession>
<proteinExistence type="predicted"/>
<dbReference type="GO" id="GO:0019867">
    <property type="term" value="C:outer membrane"/>
    <property type="evidence" value="ECO:0007669"/>
    <property type="project" value="InterPro"/>
</dbReference>
<dbReference type="AlphaFoldDB" id="A0A5B8VXL5"/>
<protein>
    <submittedName>
        <fullName evidence="4">BamA/TamA family outer membrane protein</fullName>
    </submittedName>
</protein>
<dbReference type="RefSeq" id="WP_147053255.1">
    <property type="nucleotide sequence ID" value="NZ_CP042437.1"/>
</dbReference>
<evidence type="ECO:0000256" key="1">
    <source>
        <dbReference type="ARBA" id="ARBA00004370"/>
    </source>
</evidence>
<reference evidence="4 5" key="1">
    <citation type="journal article" date="2013" name="J. Microbiol.">
        <title>Mucilaginibacter ginsenosidivorax sp. nov., with ginsenoside converting activity isolated from sediment.</title>
        <authorList>
            <person name="Kim J.K."/>
            <person name="Choi T.E."/>
            <person name="Liu Q.M."/>
            <person name="Park H.Y."/>
            <person name="Yi T.H."/>
            <person name="Yoon M.H."/>
            <person name="Kim S.C."/>
            <person name="Im W.T."/>
        </authorList>
    </citation>
    <scope>NUCLEOTIDE SEQUENCE [LARGE SCALE GENOMIC DNA]</scope>
    <source>
        <strain evidence="4 5">KHI28</strain>
    </source>
</reference>
<keyword evidence="5" id="KW-1185">Reference proteome</keyword>
<dbReference type="Proteomes" id="UP000321362">
    <property type="component" value="Chromosome"/>
</dbReference>
<dbReference type="OrthoDB" id="9771071at2"/>
<evidence type="ECO:0000259" key="3">
    <source>
        <dbReference type="Pfam" id="PF01103"/>
    </source>
</evidence>
<evidence type="ECO:0000256" key="2">
    <source>
        <dbReference type="ARBA" id="ARBA00023136"/>
    </source>
</evidence>
<keyword evidence="2" id="KW-0472">Membrane</keyword>
<evidence type="ECO:0000313" key="4">
    <source>
        <dbReference type="EMBL" id="QEC76073.1"/>
    </source>
</evidence>
<name>A0A5B8VXL5_9SPHI</name>
<dbReference type="InterPro" id="IPR000184">
    <property type="entry name" value="Bac_surfAg_D15"/>
</dbReference>